<dbReference type="SMART" id="SM00382">
    <property type="entry name" value="AAA"/>
    <property type="match status" value="1"/>
</dbReference>
<dbReference type="Gene3D" id="3.30.450.90">
    <property type="match status" value="1"/>
</dbReference>
<dbReference type="PANTHER" id="PTHR30258">
    <property type="entry name" value="TYPE II SECRETION SYSTEM PROTEIN GSPE-RELATED"/>
    <property type="match status" value="1"/>
</dbReference>
<dbReference type="Pfam" id="PF00437">
    <property type="entry name" value="T2SSE"/>
    <property type="match status" value="1"/>
</dbReference>
<dbReference type="RefSeq" id="WP_209810867.1">
    <property type="nucleotide sequence ID" value="NZ_JAGGKT010000008.1"/>
</dbReference>
<dbReference type="CDD" id="cd01129">
    <property type="entry name" value="PulE-GspE-like"/>
    <property type="match status" value="1"/>
</dbReference>
<protein>
    <submittedName>
        <fullName evidence="5">Type II secretory ATPase GspE/PulE/Tfp pilus assembly ATPase PilB-like protein</fullName>
    </submittedName>
</protein>
<comment type="similarity">
    <text evidence="1">Belongs to the GSP E family.</text>
</comment>
<organism evidence="5 6">
    <name type="scientific">Ammoniphilus resinae</name>
    <dbReference type="NCBI Taxonomy" id="861532"/>
    <lineage>
        <taxon>Bacteria</taxon>
        <taxon>Bacillati</taxon>
        <taxon>Bacillota</taxon>
        <taxon>Bacilli</taxon>
        <taxon>Bacillales</taxon>
        <taxon>Paenibacillaceae</taxon>
        <taxon>Aneurinibacillus group</taxon>
        <taxon>Ammoniphilus</taxon>
    </lineage>
</organism>
<dbReference type="PANTHER" id="PTHR30258:SF2">
    <property type="entry name" value="COMG OPERON PROTEIN 1"/>
    <property type="match status" value="1"/>
</dbReference>
<evidence type="ECO:0000313" key="6">
    <source>
        <dbReference type="Proteomes" id="UP001519343"/>
    </source>
</evidence>
<keyword evidence="6" id="KW-1185">Reference proteome</keyword>
<accession>A0ABS4GRC6</accession>
<evidence type="ECO:0000256" key="3">
    <source>
        <dbReference type="ARBA" id="ARBA00022840"/>
    </source>
</evidence>
<dbReference type="InterPro" id="IPR001482">
    <property type="entry name" value="T2SS/T4SS_dom"/>
</dbReference>
<dbReference type="EMBL" id="JAGGKT010000008">
    <property type="protein sequence ID" value="MBP1932831.1"/>
    <property type="molecule type" value="Genomic_DNA"/>
</dbReference>
<proteinExistence type="inferred from homology"/>
<feature type="domain" description="Bacterial type II secretion system protein E" evidence="4">
    <location>
        <begin position="204"/>
        <end position="218"/>
    </location>
</feature>
<name>A0ABS4GRC6_9BACL</name>
<dbReference type="Proteomes" id="UP001519343">
    <property type="component" value="Unassembled WGS sequence"/>
</dbReference>
<dbReference type="SUPFAM" id="SSF52540">
    <property type="entry name" value="P-loop containing nucleoside triphosphate hydrolases"/>
    <property type="match status" value="1"/>
</dbReference>
<dbReference type="PROSITE" id="PS00662">
    <property type="entry name" value="T2SP_E"/>
    <property type="match status" value="1"/>
</dbReference>
<dbReference type="Gene3D" id="3.40.50.300">
    <property type="entry name" value="P-loop containing nucleotide triphosphate hydrolases"/>
    <property type="match status" value="1"/>
</dbReference>
<sequence>MNDVSSYLSFVLEEAVTRRASDIHLEPVPDGLQIRLRIDGMLIHFDQKEEAWGLPMVSKLKLLAGLDIGERRLPQDGGFVYATETQETDIRLSTLPTIHGEKIVLRLLSKRLPYQSLPLLGLDEGQCQEIRKLIHQSQGMILVTGPTGSGKTTTLYAMLQEIHRHERNVIALEDPVEYHVQGVNQVQVNPRSGLSFSTGLRASLRQDPDVILVGEIRDQETAEIAFRAALTGHLVLSTLHSKDSASAITRLLDMGVEPYLITSALTGLIAQRLIRKLCTCATPGNCLKCKNTGYFGRQAVFEVLPIQDDLHPYIIQKTAASQIRAYLRTKGFCTLNMKLKEKVRQGITTISEFQRVLVADVE</sequence>
<comment type="caution">
    <text evidence="5">The sequence shown here is derived from an EMBL/GenBank/DDBJ whole genome shotgun (WGS) entry which is preliminary data.</text>
</comment>
<keyword evidence="3" id="KW-0067">ATP-binding</keyword>
<gene>
    <name evidence="5" type="ORF">J2Z37_002842</name>
</gene>
<dbReference type="InterPro" id="IPR003593">
    <property type="entry name" value="AAA+_ATPase"/>
</dbReference>
<evidence type="ECO:0000313" key="5">
    <source>
        <dbReference type="EMBL" id="MBP1932831.1"/>
    </source>
</evidence>
<keyword evidence="2" id="KW-0547">Nucleotide-binding</keyword>
<dbReference type="InterPro" id="IPR027417">
    <property type="entry name" value="P-loop_NTPase"/>
</dbReference>
<reference evidence="5 6" key="1">
    <citation type="submission" date="2021-03" db="EMBL/GenBank/DDBJ databases">
        <title>Genomic Encyclopedia of Type Strains, Phase IV (KMG-IV): sequencing the most valuable type-strain genomes for metagenomic binning, comparative biology and taxonomic classification.</title>
        <authorList>
            <person name="Goeker M."/>
        </authorList>
    </citation>
    <scope>NUCLEOTIDE SEQUENCE [LARGE SCALE GENOMIC DNA]</scope>
    <source>
        <strain evidence="5 6">DSM 24738</strain>
    </source>
</reference>
<evidence type="ECO:0000259" key="4">
    <source>
        <dbReference type="PROSITE" id="PS00662"/>
    </source>
</evidence>
<evidence type="ECO:0000256" key="2">
    <source>
        <dbReference type="ARBA" id="ARBA00022741"/>
    </source>
</evidence>
<evidence type="ECO:0000256" key="1">
    <source>
        <dbReference type="ARBA" id="ARBA00006611"/>
    </source>
</evidence>